<protein>
    <submittedName>
        <fullName evidence="1">Uncharacterized protein</fullName>
    </submittedName>
</protein>
<sequence length="107" mass="12118">MPPRILNNKIQYLKAEFEAGRIKSFDQVFAFYAMSTLARDLGLHLATFKKKVKSPRLFKIDEMIVFGELIEVDYHIILKFITDMIDLAKPKKAGVAGIPYIADGVGK</sequence>
<evidence type="ECO:0000313" key="1">
    <source>
        <dbReference type="EMBL" id="RXK83074.1"/>
    </source>
</evidence>
<evidence type="ECO:0000313" key="2">
    <source>
        <dbReference type="Proteomes" id="UP000290545"/>
    </source>
</evidence>
<gene>
    <name evidence="1" type="ORF">ESB13_13195</name>
</gene>
<dbReference type="OrthoDB" id="676945at2"/>
<dbReference type="RefSeq" id="WP_129004020.1">
    <property type="nucleotide sequence ID" value="NZ_SDHZ01000002.1"/>
</dbReference>
<dbReference type="EMBL" id="SDHZ01000002">
    <property type="protein sequence ID" value="RXK83074.1"/>
    <property type="molecule type" value="Genomic_DNA"/>
</dbReference>
<dbReference type="AlphaFoldDB" id="A0A4V1M9W3"/>
<dbReference type="Proteomes" id="UP000290545">
    <property type="component" value="Unassembled WGS sequence"/>
</dbReference>
<proteinExistence type="predicted"/>
<accession>A0A4V1M9W3</accession>
<reference evidence="1 2" key="1">
    <citation type="submission" date="2019-01" db="EMBL/GenBank/DDBJ databases">
        <title>Filimonas sp. strain TTM-71.</title>
        <authorList>
            <person name="Chen W.-M."/>
        </authorList>
    </citation>
    <scope>NUCLEOTIDE SEQUENCE [LARGE SCALE GENOMIC DNA]</scope>
    <source>
        <strain evidence="1 2">TTM-71</strain>
    </source>
</reference>
<name>A0A4V1M9W3_9BACT</name>
<comment type="caution">
    <text evidence="1">The sequence shown here is derived from an EMBL/GenBank/DDBJ whole genome shotgun (WGS) entry which is preliminary data.</text>
</comment>
<organism evidence="1 2">
    <name type="scientific">Filimonas effusa</name>
    <dbReference type="NCBI Taxonomy" id="2508721"/>
    <lineage>
        <taxon>Bacteria</taxon>
        <taxon>Pseudomonadati</taxon>
        <taxon>Bacteroidota</taxon>
        <taxon>Chitinophagia</taxon>
        <taxon>Chitinophagales</taxon>
        <taxon>Chitinophagaceae</taxon>
        <taxon>Filimonas</taxon>
    </lineage>
</organism>
<keyword evidence="2" id="KW-1185">Reference proteome</keyword>